<evidence type="ECO:0000256" key="9">
    <source>
        <dbReference type="ARBA" id="ARBA00022737"/>
    </source>
</evidence>
<evidence type="ECO:0000256" key="1">
    <source>
        <dbReference type="ARBA" id="ARBA00001798"/>
    </source>
</evidence>
<dbReference type="EMBL" id="CP039352">
    <property type="protein sequence ID" value="QCE02334.1"/>
    <property type="molecule type" value="Genomic_DNA"/>
</dbReference>
<proteinExistence type="inferred from homology"/>
<dbReference type="CDD" id="cd22582">
    <property type="entry name" value="BRcat_RBR_unk"/>
    <property type="match status" value="1"/>
</dbReference>
<accession>A0A4D6MNK0</accession>
<dbReference type="Pfam" id="PF00097">
    <property type="entry name" value="zf-C3HC4"/>
    <property type="match status" value="1"/>
</dbReference>
<comment type="similarity">
    <text evidence="5">Belongs to the RBR family. Ariadne subfamily.</text>
</comment>
<sequence>MVHQMGSKAPKKAFSKSDRKDAKKKVLGSSSKSERVGSSRRRIAVDAENNEEDVPLRIRKGKQVKRESLCVCDICMDVIPDERKFKIQNCSHIFCNGCIRRHVAAKIEGNKTVVRCPNPNCKDVIEPEHCRSIIPKKVFDKWGDILCENVVVETQKFFCPFKDCSALLIRDGDEVVTSSECPHCNRLFCAQCKVSWHAGINCEEFKRLKREKGENGDSLVMKLAKKKGWRKCPKCRFYVERIAGCSLITCRCGHEFCYECGSSWNNKHYSCGFK</sequence>
<dbReference type="CDD" id="cd22584">
    <property type="entry name" value="Rcat_RBR_unk"/>
    <property type="match status" value="1"/>
</dbReference>
<comment type="catalytic activity">
    <reaction evidence="1">
        <text>[E2 ubiquitin-conjugating enzyme]-S-ubiquitinyl-L-cysteine + [acceptor protein]-L-lysine = [E2 ubiquitin-conjugating enzyme]-L-cysteine + [acceptor protein]-N(6)-ubiquitinyl-L-lysine.</text>
        <dbReference type="EC" id="2.3.2.31"/>
    </reaction>
</comment>
<feature type="region of interest" description="Disordered" evidence="14">
    <location>
        <begin position="1"/>
        <end position="46"/>
    </location>
</feature>
<gene>
    <name evidence="17" type="ORF">DEO72_LG8g345</name>
</gene>
<feature type="domain" description="RING-type" evidence="16">
    <location>
        <begin position="68"/>
        <end position="274"/>
    </location>
</feature>
<dbReference type="AlphaFoldDB" id="A0A4D6MNK0"/>
<evidence type="ECO:0000256" key="2">
    <source>
        <dbReference type="ARBA" id="ARBA00001947"/>
    </source>
</evidence>
<evidence type="ECO:0000256" key="11">
    <source>
        <dbReference type="ARBA" id="ARBA00022786"/>
    </source>
</evidence>
<reference evidence="17 18" key="1">
    <citation type="submission" date="2019-04" db="EMBL/GenBank/DDBJ databases">
        <title>An improved genome assembly and genetic linkage map for asparagus bean, Vigna unguiculata ssp. sesquipedialis.</title>
        <authorList>
            <person name="Xia Q."/>
            <person name="Zhang R."/>
            <person name="Dong Y."/>
        </authorList>
    </citation>
    <scope>NUCLEOTIDE SEQUENCE [LARGE SCALE GENOMIC DNA]</scope>
    <source>
        <tissue evidence="17">Leaf</tissue>
    </source>
</reference>
<dbReference type="Pfam" id="PF01485">
    <property type="entry name" value="IBR"/>
    <property type="match status" value="2"/>
</dbReference>
<evidence type="ECO:0000259" key="15">
    <source>
        <dbReference type="PROSITE" id="PS50089"/>
    </source>
</evidence>
<dbReference type="SUPFAM" id="SSF57850">
    <property type="entry name" value="RING/U-box"/>
    <property type="match status" value="3"/>
</dbReference>
<dbReference type="InterPro" id="IPR017907">
    <property type="entry name" value="Znf_RING_CS"/>
</dbReference>
<dbReference type="InterPro" id="IPR002867">
    <property type="entry name" value="IBR_dom"/>
</dbReference>
<evidence type="ECO:0000256" key="7">
    <source>
        <dbReference type="ARBA" id="ARBA00022679"/>
    </source>
</evidence>
<feature type="domain" description="RING-type" evidence="15">
    <location>
        <begin position="72"/>
        <end position="117"/>
    </location>
</feature>
<dbReference type="UniPathway" id="UPA00143"/>
<keyword evidence="9" id="KW-0677">Repeat</keyword>
<dbReference type="Gene3D" id="1.20.120.1750">
    <property type="match status" value="1"/>
</dbReference>
<keyword evidence="10 13" id="KW-0863">Zinc-finger</keyword>
<dbReference type="FunFam" id="3.30.40.10:FF:000230">
    <property type="entry name" value="RBR-type E3 ubiquitin transferase"/>
    <property type="match status" value="1"/>
</dbReference>
<keyword evidence="18" id="KW-1185">Reference proteome</keyword>
<keyword evidence="7" id="KW-0808">Transferase</keyword>
<evidence type="ECO:0000256" key="10">
    <source>
        <dbReference type="ARBA" id="ARBA00022771"/>
    </source>
</evidence>
<organism evidence="17 18">
    <name type="scientific">Vigna unguiculata</name>
    <name type="common">Cowpea</name>
    <dbReference type="NCBI Taxonomy" id="3917"/>
    <lineage>
        <taxon>Eukaryota</taxon>
        <taxon>Viridiplantae</taxon>
        <taxon>Streptophyta</taxon>
        <taxon>Embryophyta</taxon>
        <taxon>Tracheophyta</taxon>
        <taxon>Spermatophyta</taxon>
        <taxon>Magnoliopsida</taxon>
        <taxon>eudicotyledons</taxon>
        <taxon>Gunneridae</taxon>
        <taxon>Pentapetalae</taxon>
        <taxon>rosids</taxon>
        <taxon>fabids</taxon>
        <taxon>Fabales</taxon>
        <taxon>Fabaceae</taxon>
        <taxon>Papilionoideae</taxon>
        <taxon>50 kb inversion clade</taxon>
        <taxon>NPAAA clade</taxon>
        <taxon>indigoferoid/millettioid clade</taxon>
        <taxon>Phaseoleae</taxon>
        <taxon>Vigna</taxon>
    </lineage>
</organism>
<dbReference type="PANTHER" id="PTHR11685">
    <property type="entry name" value="RBR FAMILY RING FINGER AND IBR DOMAIN-CONTAINING"/>
    <property type="match status" value="1"/>
</dbReference>
<keyword evidence="8" id="KW-0479">Metal-binding</keyword>
<evidence type="ECO:0000256" key="4">
    <source>
        <dbReference type="ARBA" id="ARBA00004906"/>
    </source>
</evidence>
<keyword evidence="11" id="KW-0833">Ubl conjugation pathway</keyword>
<dbReference type="InterPro" id="IPR031127">
    <property type="entry name" value="E3_UB_ligase_RBR"/>
</dbReference>
<dbReference type="EC" id="2.3.2.31" evidence="6"/>
<protein>
    <recommendedName>
        <fullName evidence="6">RBR-type E3 ubiquitin transferase</fullName>
        <ecNumber evidence="6">2.3.2.31</ecNumber>
    </recommendedName>
</protein>
<dbReference type="InterPro" id="IPR018957">
    <property type="entry name" value="Znf_C3HC4_RING-type"/>
</dbReference>
<evidence type="ECO:0000259" key="16">
    <source>
        <dbReference type="PROSITE" id="PS51873"/>
    </source>
</evidence>
<dbReference type="SMART" id="SM00647">
    <property type="entry name" value="IBR"/>
    <property type="match status" value="2"/>
</dbReference>
<dbReference type="Proteomes" id="UP000501690">
    <property type="component" value="Linkage Group LG8"/>
</dbReference>
<dbReference type="GO" id="GO:0061630">
    <property type="term" value="F:ubiquitin protein ligase activity"/>
    <property type="evidence" value="ECO:0007669"/>
    <property type="project" value="UniProtKB-EC"/>
</dbReference>
<evidence type="ECO:0000256" key="14">
    <source>
        <dbReference type="SAM" id="MobiDB-lite"/>
    </source>
</evidence>
<dbReference type="Gene3D" id="3.30.40.10">
    <property type="entry name" value="Zinc/RING finger domain, C3HC4 (zinc finger)"/>
    <property type="match status" value="1"/>
</dbReference>
<dbReference type="GO" id="GO:0016567">
    <property type="term" value="P:protein ubiquitination"/>
    <property type="evidence" value="ECO:0007669"/>
    <property type="project" value="UniProtKB-UniPathway"/>
</dbReference>
<dbReference type="PROSITE" id="PS50089">
    <property type="entry name" value="ZF_RING_2"/>
    <property type="match status" value="1"/>
</dbReference>
<evidence type="ECO:0000256" key="3">
    <source>
        <dbReference type="ARBA" id="ARBA00003976"/>
    </source>
</evidence>
<dbReference type="InterPro" id="IPR013083">
    <property type="entry name" value="Znf_RING/FYVE/PHD"/>
</dbReference>
<evidence type="ECO:0000313" key="18">
    <source>
        <dbReference type="Proteomes" id="UP000501690"/>
    </source>
</evidence>
<dbReference type="InterPro" id="IPR044066">
    <property type="entry name" value="TRIAD_supradom"/>
</dbReference>
<keyword evidence="12" id="KW-0862">Zinc</keyword>
<evidence type="ECO:0000256" key="8">
    <source>
        <dbReference type="ARBA" id="ARBA00022723"/>
    </source>
</evidence>
<evidence type="ECO:0000256" key="13">
    <source>
        <dbReference type="PROSITE-ProRule" id="PRU00175"/>
    </source>
</evidence>
<dbReference type="PROSITE" id="PS51873">
    <property type="entry name" value="TRIAD"/>
    <property type="match status" value="1"/>
</dbReference>
<evidence type="ECO:0000256" key="12">
    <source>
        <dbReference type="ARBA" id="ARBA00022833"/>
    </source>
</evidence>
<evidence type="ECO:0000256" key="5">
    <source>
        <dbReference type="ARBA" id="ARBA00005884"/>
    </source>
</evidence>
<comment type="cofactor">
    <cofactor evidence="2">
        <name>Zn(2+)</name>
        <dbReference type="ChEBI" id="CHEBI:29105"/>
    </cofactor>
</comment>
<dbReference type="GO" id="GO:0008270">
    <property type="term" value="F:zinc ion binding"/>
    <property type="evidence" value="ECO:0007669"/>
    <property type="project" value="UniProtKB-KW"/>
</dbReference>
<comment type="function">
    <text evidence="3">Might act as an E3 ubiquitin-protein ligase, or as part of E3 complex, which accepts ubiquitin from specific E2 ubiquitin-conjugating enzymes and then transfers it to substrates.</text>
</comment>
<evidence type="ECO:0000256" key="6">
    <source>
        <dbReference type="ARBA" id="ARBA00012251"/>
    </source>
</evidence>
<dbReference type="InterPro" id="IPR001841">
    <property type="entry name" value="Znf_RING"/>
</dbReference>
<comment type="pathway">
    <text evidence="4">Protein modification; protein ubiquitination.</text>
</comment>
<name>A0A4D6MNK0_VIGUN</name>
<evidence type="ECO:0000313" key="17">
    <source>
        <dbReference type="EMBL" id="QCE02334.1"/>
    </source>
</evidence>
<dbReference type="PROSITE" id="PS00518">
    <property type="entry name" value="ZF_RING_1"/>
    <property type="match status" value="1"/>
</dbReference>